<dbReference type="AlphaFoldDB" id="A0A0B1SXP6"/>
<dbReference type="Proteomes" id="UP000053660">
    <property type="component" value="Unassembled WGS sequence"/>
</dbReference>
<dbReference type="OrthoDB" id="45670at2759"/>
<reference evidence="1 2" key="1">
    <citation type="submission" date="2014-03" db="EMBL/GenBank/DDBJ databases">
        <title>Draft genome of the hookworm Oesophagostomum dentatum.</title>
        <authorList>
            <person name="Mitreva M."/>
        </authorList>
    </citation>
    <scope>NUCLEOTIDE SEQUENCE [LARGE SCALE GENOMIC DNA]</scope>
    <source>
        <strain evidence="1 2">OD-Hann</strain>
    </source>
</reference>
<proteinExistence type="predicted"/>
<dbReference type="EMBL" id="KN555492">
    <property type="protein sequence ID" value="KHJ88646.1"/>
    <property type="molecule type" value="Genomic_DNA"/>
</dbReference>
<evidence type="ECO:0000313" key="1">
    <source>
        <dbReference type="EMBL" id="KHJ88646.1"/>
    </source>
</evidence>
<evidence type="ECO:0000313" key="2">
    <source>
        <dbReference type="Proteomes" id="UP000053660"/>
    </source>
</evidence>
<sequence length="91" mass="10341">MMQEEDDPGAVVRGFQMTMQVEEPSTAEYWYVVLLACKLNSDCKWAQSSKNAVLEYDIWLTNGRPGSDASSLLTLQFSFDEQVNFAFFSLI</sequence>
<accession>A0A0B1SXP6</accession>
<keyword evidence="2" id="KW-1185">Reference proteome</keyword>
<protein>
    <submittedName>
        <fullName evidence="1">Uncharacterized protein</fullName>
    </submittedName>
</protein>
<gene>
    <name evidence="1" type="ORF">OESDEN_11558</name>
</gene>
<organism evidence="1 2">
    <name type="scientific">Oesophagostomum dentatum</name>
    <name type="common">Nodular worm</name>
    <dbReference type="NCBI Taxonomy" id="61180"/>
    <lineage>
        <taxon>Eukaryota</taxon>
        <taxon>Metazoa</taxon>
        <taxon>Ecdysozoa</taxon>
        <taxon>Nematoda</taxon>
        <taxon>Chromadorea</taxon>
        <taxon>Rhabditida</taxon>
        <taxon>Rhabditina</taxon>
        <taxon>Rhabditomorpha</taxon>
        <taxon>Strongyloidea</taxon>
        <taxon>Strongylidae</taxon>
        <taxon>Oesophagostomum</taxon>
    </lineage>
</organism>
<name>A0A0B1SXP6_OESDE</name>